<protein>
    <recommendedName>
        <fullName evidence="5">GntR C-terminal domain-containing protein</fullName>
    </recommendedName>
</protein>
<dbReference type="AlphaFoldDB" id="A0A4V1Q7D8"/>
<keyword evidence="1" id="KW-0805">Transcription regulation</keyword>
<feature type="domain" description="GntR C-terminal" evidence="5">
    <location>
        <begin position="115"/>
        <end position="231"/>
    </location>
</feature>
<evidence type="ECO:0000256" key="3">
    <source>
        <dbReference type="ARBA" id="ARBA00023163"/>
    </source>
</evidence>
<proteinExistence type="predicted"/>
<name>A0A4V1Q7D8_9ACTN</name>
<gene>
    <name evidence="6" type="ORF">C1706_06640</name>
</gene>
<dbReference type="EMBL" id="PPCV01000004">
    <property type="protein sequence ID" value="RXW32238.1"/>
    <property type="molecule type" value="Genomic_DNA"/>
</dbReference>
<feature type="region of interest" description="Disordered" evidence="4">
    <location>
        <begin position="251"/>
        <end position="272"/>
    </location>
</feature>
<evidence type="ECO:0000256" key="1">
    <source>
        <dbReference type="ARBA" id="ARBA00023015"/>
    </source>
</evidence>
<evidence type="ECO:0000313" key="7">
    <source>
        <dbReference type="Proteomes" id="UP000290624"/>
    </source>
</evidence>
<comment type="caution">
    <text evidence="6">The sequence shown here is derived from an EMBL/GenBank/DDBJ whole genome shotgun (WGS) entry which is preliminary data.</text>
</comment>
<sequence>MATFWQQPTWCVVPIYRQARFPRRPDSMFVNDAFVETLPCPPAERVARLRMLMADEVLVVDTPYPLEDIAAFLETGEEEALDVLRELGRDGFLERLESGAVRIRGEGEFWGSDVVGIRRLVEPAAVQVASIFVRPADLITLRQLEGRCSEALQERDFHAFRRAEDAFFASLLTLHPNVELTRLVADLRARTPLDGLRSGVECGVVAASLLPHQRALDLIEASEFEAVACLMDFALGALRYVGSPIMDAPHLGGPPGDLDERPDGEFLDATLD</sequence>
<accession>A0A4V1Q7D8</accession>
<reference evidence="6 7" key="1">
    <citation type="submission" date="2018-01" db="EMBL/GenBank/DDBJ databases">
        <title>Lactibacter flavus gen. nov., sp. nov., a novel bacterium of the family Propionibacteriaceae isolated from raw milk and dairy products.</title>
        <authorList>
            <person name="Wenning M."/>
            <person name="Breitenwieser F."/>
            <person name="Huptas C."/>
            <person name="von Neubeck M."/>
            <person name="Busse H.-J."/>
            <person name="Scherer S."/>
        </authorList>
    </citation>
    <scope>NUCLEOTIDE SEQUENCE [LARGE SCALE GENOMIC DNA]</scope>
    <source>
        <strain evidence="6 7">VG341</strain>
    </source>
</reference>
<organism evidence="6 7">
    <name type="scientific">Propioniciclava flava</name>
    <dbReference type="NCBI Taxonomy" id="2072026"/>
    <lineage>
        <taxon>Bacteria</taxon>
        <taxon>Bacillati</taxon>
        <taxon>Actinomycetota</taxon>
        <taxon>Actinomycetes</taxon>
        <taxon>Propionibacteriales</taxon>
        <taxon>Propionibacteriaceae</taxon>
        <taxon>Propioniciclava</taxon>
    </lineage>
</organism>
<evidence type="ECO:0000256" key="4">
    <source>
        <dbReference type="SAM" id="MobiDB-lite"/>
    </source>
</evidence>
<evidence type="ECO:0000313" key="6">
    <source>
        <dbReference type="EMBL" id="RXW32238.1"/>
    </source>
</evidence>
<evidence type="ECO:0000256" key="2">
    <source>
        <dbReference type="ARBA" id="ARBA00023125"/>
    </source>
</evidence>
<dbReference type="OrthoDB" id="3864082at2"/>
<dbReference type="InterPro" id="IPR011711">
    <property type="entry name" value="GntR_C"/>
</dbReference>
<evidence type="ECO:0000259" key="5">
    <source>
        <dbReference type="Pfam" id="PF07729"/>
    </source>
</evidence>
<dbReference type="Pfam" id="PF07729">
    <property type="entry name" value="FCD"/>
    <property type="match status" value="1"/>
</dbReference>
<dbReference type="Proteomes" id="UP000290624">
    <property type="component" value="Unassembled WGS sequence"/>
</dbReference>
<dbReference type="SUPFAM" id="SSF48008">
    <property type="entry name" value="GntR ligand-binding domain-like"/>
    <property type="match status" value="1"/>
</dbReference>
<keyword evidence="7" id="KW-1185">Reference proteome</keyword>
<dbReference type="GO" id="GO:0003677">
    <property type="term" value="F:DNA binding"/>
    <property type="evidence" value="ECO:0007669"/>
    <property type="project" value="UniProtKB-KW"/>
</dbReference>
<keyword evidence="2" id="KW-0238">DNA-binding</keyword>
<keyword evidence="3" id="KW-0804">Transcription</keyword>
<dbReference type="Gene3D" id="1.20.120.530">
    <property type="entry name" value="GntR ligand-binding domain-like"/>
    <property type="match status" value="1"/>
</dbReference>
<dbReference type="InterPro" id="IPR008920">
    <property type="entry name" value="TF_FadR/GntR_C"/>
</dbReference>